<feature type="compositionally biased region" description="Basic and acidic residues" evidence="1">
    <location>
        <begin position="59"/>
        <end position="70"/>
    </location>
</feature>
<protein>
    <submittedName>
        <fullName evidence="3">DUF4157 domain-containing protein</fullName>
    </submittedName>
</protein>
<reference evidence="4" key="1">
    <citation type="journal article" date="2019" name="Int. J. Syst. Evol. Microbiol.">
        <title>The Global Catalogue of Microorganisms (GCM) 10K type strain sequencing project: providing services to taxonomists for standard genome sequencing and annotation.</title>
        <authorList>
            <consortium name="The Broad Institute Genomics Platform"/>
            <consortium name="The Broad Institute Genome Sequencing Center for Infectious Disease"/>
            <person name="Wu L."/>
            <person name="Ma J."/>
        </authorList>
    </citation>
    <scope>NUCLEOTIDE SEQUENCE [LARGE SCALE GENOMIC DNA]</scope>
    <source>
        <strain evidence="4">CGMCC 4.7177</strain>
    </source>
</reference>
<sequence length="202" mass="20997">MRTPKPGRTPDEAPRKGAAAPAKTGAPPAHRLLALQRTAGNAAVVQMLRQAGHSEATAQDEHRHGPDCGHQEAAAPQAAPAVQRSAVHDVLRGTGRPLDTATRTDMEGRLGADFSSVRLHTDSTAKASAAEIGARAYTSGNHIVIGDGGGDRHTLAHELTHVIQQRQGPVAGADNGAGLQVSDPSDRFEREAEANATRVMGS</sequence>
<proteinExistence type="predicted"/>
<name>A0ABV9B5E0_9ACTN</name>
<evidence type="ECO:0000313" key="3">
    <source>
        <dbReference type="EMBL" id="MFC4507224.1"/>
    </source>
</evidence>
<dbReference type="RefSeq" id="WP_381185749.1">
    <property type="nucleotide sequence ID" value="NZ_JBHSFK010000053.1"/>
</dbReference>
<feature type="compositionally biased region" description="Low complexity" evidence="1">
    <location>
        <begin position="16"/>
        <end position="29"/>
    </location>
</feature>
<feature type="region of interest" description="Disordered" evidence="1">
    <location>
        <begin position="1"/>
        <end position="29"/>
    </location>
</feature>
<feature type="domain" description="eCIS core" evidence="2">
    <location>
        <begin position="97"/>
        <end position="168"/>
    </location>
</feature>
<dbReference type="Pfam" id="PF13699">
    <property type="entry name" value="eCIS_core"/>
    <property type="match status" value="1"/>
</dbReference>
<accession>A0ABV9B5E0</accession>
<dbReference type="InterPro" id="IPR025295">
    <property type="entry name" value="eCIS_core_dom"/>
</dbReference>
<gene>
    <name evidence="3" type="ORF">ACFPIH_48755</name>
</gene>
<feature type="region of interest" description="Disordered" evidence="1">
    <location>
        <begin position="169"/>
        <end position="202"/>
    </location>
</feature>
<evidence type="ECO:0000256" key="1">
    <source>
        <dbReference type="SAM" id="MobiDB-lite"/>
    </source>
</evidence>
<evidence type="ECO:0000259" key="2">
    <source>
        <dbReference type="Pfam" id="PF13699"/>
    </source>
</evidence>
<feature type="region of interest" description="Disordered" evidence="1">
    <location>
        <begin position="52"/>
        <end position="72"/>
    </location>
</feature>
<organism evidence="3 4">
    <name type="scientific">Streptomyces vulcanius</name>
    <dbReference type="NCBI Taxonomy" id="1441876"/>
    <lineage>
        <taxon>Bacteria</taxon>
        <taxon>Bacillati</taxon>
        <taxon>Actinomycetota</taxon>
        <taxon>Actinomycetes</taxon>
        <taxon>Kitasatosporales</taxon>
        <taxon>Streptomycetaceae</taxon>
        <taxon>Streptomyces</taxon>
    </lineage>
</organism>
<comment type="caution">
    <text evidence="3">The sequence shown here is derived from an EMBL/GenBank/DDBJ whole genome shotgun (WGS) entry which is preliminary data.</text>
</comment>
<dbReference type="EMBL" id="JBHSFK010000053">
    <property type="protein sequence ID" value="MFC4507224.1"/>
    <property type="molecule type" value="Genomic_DNA"/>
</dbReference>
<evidence type="ECO:0000313" key="4">
    <source>
        <dbReference type="Proteomes" id="UP001595839"/>
    </source>
</evidence>
<keyword evidence="4" id="KW-1185">Reference proteome</keyword>
<dbReference type="Proteomes" id="UP001595839">
    <property type="component" value="Unassembled WGS sequence"/>
</dbReference>
<feature type="compositionally biased region" description="Basic and acidic residues" evidence="1">
    <location>
        <begin position="184"/>
        <end position="193"/>
    </location>
</feature>